<name>A0ABQ6ZDK1_9GAMM</name>
<evidence type="ECO:0000256" key="1">
    <source>
        <dbReference type="SAM" id="MobiDB-lite"/>
    </source>
</evidence>
<comment type="caution">
    <text evidence="3">The sequence shown here is derived from an EMBL/GenBank/DDBJ whole genome shotgun (WGS) entry which is preliminary data.</text>
</comment>
<protein>
    <recommendedName>
        <fullName evidence="2">T6SS Phospholipase effector Tle1-like catalytic domain-containing protein</fullName>
    </recommendedName>
</protein>
<evidence type="ECO:0000313" key="4">
    <source>
        <dbReference type="Proteomes" id="UP000781710"/>
    </source>
</evidence>
<accession>A0ABQ6ZDK1</accession>
<organism evidence="3 4">
    <name type="scientific">Pseudoxanthomonas japonensis</name>
    <dbReference type="NCBI Taxonomy" id="69284"/>
    <lineage>
        <taxon>Bacteria</taxon>
        <taxon>Pseudomonadati</taxon>
        <taxon>Pseudomonadota</taxon>
        <taxon>Gammaproteobacteria</taxon>
        <taxon>Lysobacterales</taxon>
        <taxon>Lysobacteraceae</taxon>
        <taxon>Pseudoxanthomonas</taxon>
    </lineage>
</organism>
<proteinExistence type="predicted"/>
<keyword evidence="4" id="KW-1185">Reference proteome</keyword>
<feature type="region of interest" description="Disordered" evidence="1">
    <location>
        <begin position="379"/>
        <end position="398"/>
    </location>
</feature>
<gene>
    <name evidence="3" type="ORF">CSC78_16400</name>
</gene>
<dbReference type="InterPro" id="IPR018712">
    <property type="entry name" value="Tle1-like_cat"/>
</dbReference>
<dbReference type="Pfam" id="PF09994">
    <property type="entry name" value="T6SS_Tle1-like_cat"/>
    <property type="match status" value="1"/>
</dbReference>
<dbReference type="EMBL" id="PDWW01000029">
    <property type="protein sequence ID" value="KAF1723372.1"/>
    <property type="molecule type" value="Genomic_DNA"/>
</dbReference>
<reference evidence="3 4" key="1">
    <citation type="submission" date="2017-10" db="EMBL/GenBank/DDBJ databases">
        <title>Whole genome sequencing of members of genus Pseudoxanthomonas.</title>
        <authorList>
            <person name="Kumar S."/>
            <person name="Bansal K."/>
            <person name="Kaur A."/>
            <person name="Patil P."/>
            <person name="Sharma S."/>
            <person name="Patil P.B."/>
        </authorList>
    </citation>
    <scope>NUCLEOTIDE SEQUENCE [LARGE SCALE GENOMIC DNA]</scope>
    <source>
        <strain evidence="3 4">DSM 17109</strain>
    </source>
</reference>
<dbReference type="Proteomes" id="UP000781710">
    <property type="component" value="Unassembled WGS sequence"/>
</dbReference>
<evidence type="ECO:0000259" key="2">
    <source>
        <dbReference type="Pfam" id="PF09994"/>
    </source>
</evidence>
<evidence type="ECO:0000313" key="3">
    <source>
        <dbReference type="EMBL" id="KAF1723372.1"/>
    </source>
</evidence>
<feature type="domain" description="T6SS Phospholipase effector Tle1-like catalytic" evidence="2">
    <location>
        <begin position="59"/>
        <end position="181"/>
    </location>
</feature>
<feature type="region of interest" description="Disordered" evidence="1">
    <location>
        <begin position="1"/>
        <end position="25"/>
    </location>
</feature>
<feature type="region of interest" description="Disordered" evidence="1">
    <location>
        <begin position="454"/>
        <end position="478"/>
    </location>
</feature>
<sequence length="478" mass="53477">MLTMQSSEEARDRDGKIEVERTGDAGRENFRQAEAYLAKLRVPLFLRDGSPHERLYIAGMDGTGNSMFDDDPAQWSTIAKIYKRIEEARPPGVAAGYVEGTFTQNGLLRTPEKLFDGPFGHTFDERVETAYFKFCVQAKERLREDPEAQIRVAGIGFSRGAEEIAALERMIDVRGIRDPDDAEYRLNGENLITRIEYADRPLLVQPGLTPQVALLIDPVQTGVGEHDRRLPPSTLKTFQLTAENERRDLFKVTLHVPLGFSEDDRSLNLARPGSHGNMADTRLRNGLGIENYNLSVEFLNRLSDTPYLEKRPLPTDPEQYVIHRSDQHMGGLYGTRGYDRDGIRDQVNTLAPERLCRRGVVDDCNRKEPIDEALDAQFERRSGVSPPAPDKVMQPDAGDRSTWPGLNDLVEQASRAAAVMGSDPMSAVVSEYLSGPWARQFQADVERALAAREGQPLHMTLPQASPVEPARESPVPVR</sequence>
<feature type="compositionally biased region" description="Basic and acidic residues" evidence="1">
    <location>
        <begin position="8"/>
        <end position="25"/>
    </location>
</feature>